<organism evidence="1 2">
    <name type="scientific">Artemisia annua</name>
    <name type="common">Sweet wormwood</name>
    <dbReference type="NCBI Taxonomy" id="35608"/>
    <lineage>
        <taxon>Eukaryota</taxon>
        <taxon>Viridiplantae</taxon>
        <taxon>Streptophyta</taxon>
        <taxon>Embryophyta</taxon>
        <taxon>Tracheophyta</taxon>
        <taxon>Spermatophyta</taxon>
        <taxon>Magnoliopsida</taxon>
        <taxon>eudicotyledons</taxon>
        <taxon>Gunneridae</taxon>
        <taxon>Pentapetalae</taxon>
        <taxon>asterids</taxon>
        <taxon>campanulids</taxon>
        <taxon>Asterales</taxon>
        <taxon>Asteraceae</taxon>
        <taxon>Asteroideae</taxon>
        <taxon>Anthemideae</taxon>
        <taxon>Artemisiinae</taxon>
        <taxon>Artemisia</taxon>
    </lineage>
</organism>
<dbReference type="OrthoDB" id="354304at2759"/>
<proteinExistence type="predicted"/>
<evidence type="ECO:0000313" key="1">
    <source>
        <dbReference type="EMBL" id="PWA77467.1"/>
    </source>
</evidence>
<gene>
    <name evidence="1" type="ORF">CTI12_AA228550</name>
</gene>
<keyword evidence="2" id="KW-1185">Reference proteome</keyword>
<protein>
    <submittedName>
        <fullName evidence="1">Phosphoglycerate mutase 1, Histidine phosphatase superfamily</fullName>
    </submittedName>
</protein>
<dbReference type="InterPro" id="IPR005952">
    <property type="entry name" value="Phosphogly_mut1"/>
</dbReference>
<accession>A0A2U1NVI3</accession>
<dbReference type="GO" id="GO:0006096">
    <property type="term" value="P:glycolytic process"/>
    <property type="evidence" value="ECO:0007669"/>
    <property type="project" value="InterPro"/>
</dbReference>
<dbReference type="Gene3D" id="3.40.50.1240">
    <property type="entry name" value="Phosphoglycerate mutase-like"/>
    <property type="match status" value="1"/>
</dbReference>
<dbReference type="STRING" id="35608.A0A2U1NVI3"/>
<dbReference type="InterPro" id="IPR029033">
    <property type="entry name" value="His_PPase_superfam"/>
</dbReference>
<evidence type="ECO:0000313" key="2">
    <source>
        <dbReference type="Proteomes" id="UP000245207"/>
    </source>
</evidence>
<sequence>MVVFGDEFQVQLNIVDSLLKLLGLGTKWFDELLKLCKGSLMKLFTHDPEVSSVNIVCEGILELEKATLWLGTLLMDRSEDIYRLVISSTHTLTMLQNKDEFEEKSKAKRPDLKSLSLETSHICCYCFVIQGLKARATNNNETRQAKTIAGIAAYVKKVSPDVPIVMHDENEQAKDWSQIFTEETKKQCIPKNVSIISLTWYRELQGLNKQETADKYGKEQVHEWRRSYDIPPSNGESLELCAERAVAYFKEQDQPLSFFVFFPVAGTNVPDEACPELGDEIRREGTGCNISPTNEFRPCHGNRGNQTSLLASMPRV</sequence>
<dbReference type="GO" id="GO:0016868">
    <property type="term" value="F:intramolecular phosphotransferase activity"/>
    <property type="evidence" value="ECO:0007669"/>
    <property type="project" value="InterPro"/>
</dbReference>
<dbReference type="PANTHER" id="PTHR11931">
    <property type="entry name" value="PHOSPHOGLYCERATE MUTASE"/>
    <property type="match status" value="1"/>
</dbReference>
<dbReference type="EMBL" id="PKPP01002123">
    <property type="protein sequence ID" value="PWA77467.1"/>
    <property type="molecule type" value="Genomic_DNA"/>
</dbReference>
<dbReference type="Proteomes" id="UP000245207">
    <property type="component" value="Unassembled WGS sequence"/>
</dbReference>
<dbReference type="SUPFAM" id="SSF53254">
    <property type="entry name" value="Phosphoglycerate mutase-like"/>
    <property type="match status" value="1"/>
</dbReference>
<reference evidence="1 2" key="1">
    <citation type="journal article" date="2018" name="Mol. Plant">
        <title>The genome of Artemisia annua provides insight into the evolution of Asteraceae family and artemisinin biosynthesis.</title>
        <authorList>
            <person name="Shen Q."/>
            <person name="Zhang L."/>
            <person name="Liao Z."/>
            <person name="Wang S."/>
            <person name="Yan T."/>
            <person name="Shi P."/>
            <person name="Liu M."/>
            <person name="Fu X."/>
            <person name="Pan Q."/>
            <person name="Wang Y."/>
            <person name="Lv Z."/>
            <person name="Lu X."/>
            <person name="Zhang F."/>
            <person name="Jiang W."/>
            <person name="Ma Y."/>
            <person name="Chen M."/>
            <person name="Hao X."/>
            <person name="Li L."/>
            <person name="Tang Y."/>
            <person name="Lv G."/>
            <person name="Zhou Y."/>
            <person name="Sun X."/>
            <person name="Brodelius P.E."/>
            <person name="Rose J.K.C."/>
            <person name="Tang K."/>
        </authorList>
    </citation>
    <scope>NUCLEOTIDE SEQUENCE [LARGE SCALE GENOMIC DNA]</scope>
    <source>
        <strain evidence="2">cv. Huhao1</strain>
        <tissue evidence="1">Leaf</tissue>
    </source>
</reference>
<dbReference type="AlphaFoldDB" id="A0A2U1NVI3"/>
<comment type="caution">
    <text evidence="1">The sequence shown here is derived from an EMBL/GenBank/DDBJ whole genome shotgun (WGS) entry which is preliminary data.</text>
</comment>
<name>A0A2U1NVI3_ARTAN</name>